<dbReference type="InterPro" id="IPR015421">
    <property type="entry name" value="PyrdxlP-dep_Trfase_major"/>
</dbReference>
<dbReference type="Proteomes" id="UP000295601">
    <property type="component" value="Unassembled WGS sequence"/>
</dbReference>
<gene>
    <name evidence="2" type="ORF">EDF62_0518</name>
</gene>
<keyword evidence="2" id="KW-0456">Lyase</keyword>
<dbReference type="EMBL" id="SNYA01000001">
    <property type="protein sequence ID" value="TDP95824.1"/>
    <property type="molecule type" value="Genomic_DNA"/>
</dbReference>
<dbReference type="Gene3D" id="3.40.640.10">
    <property type="entry name" value="Type I PLP-dependent aspartate aminotransferase-like (Major domain)"/>
    <property type="match status" value="1"/>
</dbReference>
<dbReference type="OrthoDB" id="9808002at2"/>
<keyword evidence="3" id="KW-1185">Reference proteome</keyword>
<evidence type="ECO:0000313" key="3">
    <source>
        <dbReference type="Proteomes" id="UP000295601"/>
    </source>
</evidence>
<dbReference type="PANTHER" id="PTHR43586:SF15">
    <property type="entry name" value="BLR3095 PROTEIN"/>
    <property type="match status" value="1"/>
</dbReference>
<evidence type="ECO:0000259" key="1">
    <source>
        <dbReference type="Pfam" id="PF00266"/>
    </source>
</evidence>
<dbReference type="GO" id="GO:0016829">
    <property type="term" value="F:lyase activity"/>
    <property type="evidence" value="ECO:0007669"/>
    <property type="project" value="UniProtKB-KW"/>
</dbReference>
<comment type="caution">
    <text evidence="2">The sequence shown here is derived from an EMBL/GenBank/DDBJ whole genome shotgun (WGS) entry which is preliminary data.</text>
</comment>
<dbReference type="Gene3D" id="3.90.1150.10">
    <property type="entry name" value="Aspartate Aminotransferase, domain 1"/>
    <property type="match status" value="1"/>
</dbReference>
<protein>
    <submittedName>
        <fullName evidence="2">Selenocysteine lyase/cysteine desulfurase</fullName>
    </submittedName>
</protein>
<dbReference type="InterPro" id="IPR015424">
    <property type="entry name" value="PyrdxlP-dep_Trfase"/>
</dbReference>
<reference evidence="2 3" key="1">
    <citation type="submission" date="2019-03" db="EMBL/GenBank/DDBJ databases">
        <title>Genomic analyses of the natural microbiome of Caenorhabditis elegans.</title>
        <authorList>
            <person name="Samuel B."/>
        </authorList>
    </citation>
    <scope>NUCLEOTIDE SEQUENCE [LARGE SCALE GENOMIC DNA]</scope>
    <source>
        <strain evidence="2 3">JUb18</strain>
    </source>
</reference>
<dbReference type="Pfam" id="PF00266">
    <property type="entry name" value="Aminotran_5"/>
    <property type="match status" value="1"/>
</dbReference>
<dbReference type="InterPro" id="IPR015422">
    <property type="entry name" value="PyrdxlP-dep_Trfase_small"/>
</dbReference>
<accession>A0A4R6S8T9</accession>
<proteinExistence type="predicted"/>
<sequence>MNATVPPLTPAQFRGLFPALDHAPHFASCSQGALSDHLAHTMQRMTASLIEAQAPWGAWVGKVEEYRTLSGRMLDVDSEHVAVLSCASEAAFQVVSSLDWSGERNRLVTSDLEFPSVGNVWRAQQGAIDVINVPGIEASLHAENWIPLIDERTKLVSIPLVSYINGTRPEIEQVIAHAHSVGALVFVDAYQGAGVLPFSAAKLNCDFLVTGNLKYLLGLPGIAMLYVRDCVNVERPAGLTGWFGRVNPFAFDAAGVDYPENARRFEMGTHPIPSAYAGVAGLETVAKIDLAETWSHIEGLRDQLAAELVAQGHTLDFPLDSAHRGPEVAIVMQDPDALAGRLAEYRIGTSPRGERLRLSFHAYSNQQDVDTLVHALAELNVAVA</sequence>
<dbReference type="PANTHER" id="PTHR43586">
    <property type="entry name" value="CYSTEINE DESULFURASE"/>
    <property type="match status" value="1"/>
</dbReference>
<dbReference type="AlphaFoldDB" id="A0A4R6S8T9"/>
<name>A0A4R6S8T9_9MICO</name>
<feature type="domain" description="Aminotransferase class V" evidence="1">
    <location>
        <begin position="62"/>
        <end position="371"/>
    </location>
</feature>
<dbReference type="RefSeq" id="WP_133615628.1">
    <property type="nucleotide sequence ID" value="NZ_CP080492.1"/>
</dbReference>
<organism evidence="2 3">
    <name type="scientific">Leucobacter luti</name>
    <dbReference type="NCBI Taxonomy" id="340320"/>
    <lineage>
        <taxon>Bacteria</taxon>
        <taxon>Bacillati</taxon>
        <taxon>Actinomycetota</taxon>
        <taxon>Actinomycetes</taxon>
        <taxon>Micrococcales</taxon>
        <taxon>Microbacteriaceae</taxon>
        <taxon>Leucobacter</taxon>
    </lineage>
</organism>
<dbReference type="InterPro" id="IPR000192">
    <property type="entry name" value="Aminotrans_V_dom"/>
</dbReference>
<dbReference type="SUPFAM" id="SSF53383">
    <property type="entry name" value="PLP-dependent transferases"/>
    <property type="match status" value="1"/>
</dbReference>
<evidence type="ECO:0000313" key="2">
    <source>
        <dbReference type="EMBL" id="TDP95824.1"/>
    </source>
</evidence>